<reference evidence="4" key="1">
    <citation type="journal article" date="2023" name="Commun. Biol.">
        <title>Genome analysis of Parmales, the sister group of diatoms, reveals the evolutionary specialization of diatoms from phago-mixotrophs to photoautotrophs.</title>
        <authorList>
            <person name="Ban H."/>
            <person name="Sato S."/>
            <person name="Yoshikawa S."/>
            <person name="Yamada K."/>
            <person name="Nakamura Y."/>
            <person name="Ichinomiya M."/>
            <person name="Sato N."/>
            <person name="Blanc-Mathieu R."/>
            <person name="Endo H."/>
            <person name="Kuwata A."/>
            <person name="Ogata H."/>
        </authorList>
    </citation>
    <scope>NUCLEOTIDE SEQUENCE [LARGE SCALE GENOMIC DNA]</scope>
    <source>
        <strain evidence="4">NIES 3700</strain>
    </source>
</reference>
<comment type="caution">
    <text evidence="3">The sequence shown here is derived from an EMBL/GenBank/DDBJ whole genome shotgun (WGS) entry which is preliminary data.</text>
</comment>
<proteinExistence type="predicted"/>
<sequence>MMLETMNSTMSTVGGSVELKRKLDDGTLIDAKEGEKKAADLQAKMRQSAEEVLGLNFEEKVIWAGLRRAAGNQLFQSSKYQEAMDIYMTALVAISNDPANVSSSDSNIALPVLLNLSMCALNLGNASKAVAFCNHAISLESGVGKRSHKVYFRRGKGRLMTGDYKAAKEDFKKSLKMCEKAEEGGVGGGEKKAIQKEIQKLQKNVMVAKENKKKVKKAMIGVVEGGQVIDSKIDAGRAPAFKKRVSTFNSASAKVLVQKSDEGEGDGWVGMLLDYVCCRRRKSKES</sequence>
<feature type="repeat" description="TPR" evidence="1">
    <location>
        <begin position="148"/>
        <end position="181"/>
    </location>
</feature>
<evidence type="ECO:0000256" key="2">
    <source>
        <dbReference type="SAM" id="Coils"/>
    </source>
</evidence>
<organism evidence="3 4">
    <name type="scientific">Triparma laevis f. longispina</name>
    <dbReference type="NCBI Taxonomy" id="1714387"/>
    <lineage>
        <taxon>Eukaryota</taxon>
        <taxon>Sar</taxon>
        <taxon>Stramenopiles</taxon>
        <taxon>Ochrophyta</taxon>
        <taxon>Bolidophyceae</taxon>
        <taxon>Parmales</taxon>
        <taxon>Triparmaceae</taxon>
        <taxon>Triparma</taxon>
    </lineage>
</organism>
<keyword evidence="1" id="KW-0802">TPR repeat</keyword>
<dbReference type="PROSITE" id="PS50005">
    <property type="entry name" value="TPR"/>
    <property type="match status" value="1"/>
</dbReference>
<dbReference type="SUPFAM" id="SSF48452">
    <property type="entry name" value="TPR-like"/>
    <property type="match status" value="1"/>
</dbReference>
<evidence type="ECO:0000313" key="4">
    <source>
        <dbReference type="Proteomes" id="UP001165122"/>
    </source>
</evidence>
<dbReference type="PANTHER" id="PTHR46512:SF12">
    <property type="entry name" value="PEPTIDYLPROLYL ISOMERASE"/>
    <property type="match status" value="1"/>
</dbReference>
<dbReference type="OrthoDB" id="46371at2759"/>
<dbReference type="InterPro" id="IPR050754">
    <property type="entry name" value="FKBP4/5/8-like"/>
</dbReference>
<protein>
    <submittedName>
        <fullName evidence="3">Uncharacterized protein</fullName>
    </submittedName>
</protein>
<dbReference type="Pfam" id="PF13181">
    <property type="entry name" value="TPR_8"/>
    <property type="match status" value="2"/>
</dbReference>
<dbReference type="AlphaFoldDB" id="A0A9W7CFA0"/>
<keyword evidence="2" id="KW-0175">Coiled coil</keyword>
<name>A0A9W7CFA0_9STRA</name>
<evidence type="ECO:0000256" key="1">
    <source>
        <dbReference type="PROSITE-ProRule" id="PRU00339"/>
    </source>
</evidence>
<feature type="coiled-coil region" evidence="2">
    <location>
        <begin position="191"/>
        <end position="218"/>
    </location>
</feature>
<dbReference type="SMART" id="SM00028">
    <property type="entry name" value="TPR"/>
    <property type="match status" value="3"/>
</dbReference>
<dbReference type="PANTHER" id="PTHR46512">
    <property type="entry name" value="PEPTIDYLPROLYL ISOMERASE"/>
    <property type="match status" value="1"/>
</dbReference>
<dbReference type="Gene3D" id="1.25.40.10">
    <property type="entry name" value="Tetratricopeptide repeat domain"/>
    <property type="match status" value="1"/>
</dbReference>
<dbReference type="InterPro" id="IPR019734">
    <property type="entry name" value="TPR_rpt"/>
</dbReference>
<dbReference type="Proteomes" id="UP001165122">
    <property type="component" value="Unassembled WGS sequence"/>
</dbReference>
<accession>A0A9W7CFA0</accession>
<gene>
    <name evidence="3" type="ORF">TrLO_g6366</name>
</gene>
<keyword evidence="4" id="KW-1185">Reference proteome</keyword>
<dbReference type="EMBL" id="BRXW01000058">
    <property type="protein sequence ID" value="GMI03526.1"/>
    <property type="molecule type" value="Genomic_DNA"/>
</dbReference>
<evidence type="ECO:0000313" key="3">
    <source>
        <dbReference type="EMBL" id="GMI03526.1"/>
    </source>
</evidence>
<dbReference type="InterPro" id="IPR011990">
    <property type="entry name" value="TPR-like_helical_dom_sf"/>
</dbReference>